<feature type="transmembrane region" description="Helical" evidence="1">
    <location>
        <begin position="187"/>
        <end position="206"/>
    </location>
</feature>
<dbReference type="EMBL" id="JAAKZW010000080">
    <property type="protein sequence ID" value="NGO77883.1"/>
    <property type="molecule type" value="Genomic_DNA"/>
</dbReference>
<keyword evidence="1" id="KW-0812">Transmembrane</keyword>
<dbReference type="RefSeq" id="WP_165333338.1">
    <property type="nucleotide sequence ID" value="NZ_JAAKZW010000080.1"/>
</dbReference>
<protein>
    <submittedName>
        <fullName evidence="2">Uncharacterized protein</fullName>
    </submittedName>
</protein>
<comment type="caution">
    <text evidence="2">The sequence shown here is derived from an EMBL/GenBank/DDBJ whole genome shotgun (WGS) entry which is preliminary data.</text>
</comment>
<feature type="transmembrane region" description="Helical" evidence="1">
    <location>
        <begin position="52"/>
        <end position="72"/>
    </location>
</feature>
<feature type="transmembrane region" description="Helical" evidence="1">
    <location>
        <begin position="212"/>
        <end position="236"/>
    </location>
</feature>
<accession>A0A6G4XKY5</accession>
<proteinExistence type="predicted"/>
<dbReference type="AlphaFoldDB" id="A0A6G4XKY5"/>
<keyword evidence="1" id="KW-0472">Membrane</keyword>
<feature type="transmembrane region" description="Helical" evidence="1">
    <location>
        <begin position="152"/>
        <end position="175"/>
    </location>
</feature>
<evidence type="ECO:0000313" key="3">
    <source>
        <dbReference type="Proteomes" id="UP000481109"/>
    </source>
</evidence>
<keyword evidence="1" id="KW-1133">Transmembrane helix</keyword>
<organism evidence="2 3">
    <name type="scientific">Streptomyces mesophilus</name>
    <dbReference type="NCBI Taxonomy" id="1775132"/>
    <lineage>
        <taxon>Bacteria</taxon>
        <taxon>Bacillati</taxon>
        <taxon>Actinomycetota</taxon>
        <taxon>Actinomycetes</taxon>
        <taxon>Kitasatosporales</taxon>
        <taxon>Streptomycetaceae</taxon>
        <taxon>Streptomyces</taxon>
    </lineage>
</organism>
<gene>
    <name evidence="2" type="ORF">G6045_19785</name>
</gene>
<name>A0A6G4XKY5_9ACTN</name>
<feature type="transmembrane region" description="Helical" evidence="1">
    <location>
        <begin position="248"/>
        <end position="267"/>
    </location>
</feature>
<reference evidence="2 3" key="1">
    <citation type="submission" date="2020-02" db="EMBL/GenBank/DDBJ databases">
        <title>Whole-genome analyses of novel actinobacteria.</title>
        <authorList>
            <person name="Sahin N."/>
            <person name="Tokatli A."/>
        </authorList>
    </citation>
    <scope>NUCLEOTIDE SEQUENCE [LARGE SCALE GENOMIC DNA]</scope>
    <source>
        <strain evidence="2 3">YC504</strain>
    </source>
</reference>
<feature type="transmembrane region" description="Helical" evidence="1">
    <location>
        <begin position="27"/>
        <end position="45"/>
    </location>
</feature>
<evidence type="ECO:0000313" key="2">
    <source>
        <dbReference type="EMBL" id="NGO77883.1"/>
    </source>
</evidence>
<keyword evidence="3" id="KW-1185">Reference proteome</keyword>
<feature type="transmembrane region" description="Helical" evidence="1">
    <location>
        <begin position="84"/>
        <end position="103"/>
    </location>
</feature>
<evidence type="ECO:0000256" key="1">
    <source>
        <dbReference type="SAM" id="Phobius"/>
    </source>
</evidence>
<sequence length="268" mass="27592">MPLPESVTSLTSVTTLHSLLKFIEHRIWVAVGCCAMATASTVALVRRARAQAGLLLLTASALMLAAVLLDLAPEAWRETVLLGVPGWLPPTVALASYAVVGLCTRGHGRARPHPGHAPGRHRRLTETAGVVSAGLGTAAALGVHRVMEGTTLALILSVPVFLALLVLSVGNGLTLGVMLQDSGQGPLPWLALACLGPALGVLLSVLHPFPAVLLPSALAVVAGIIVRHAVVGVRLALRRHANGRPPDWHRATATAAVLATGALLLAAH</sequence>
<dbReference type="Proteomes" id="UP000481109">
    <property type="component" value="Unassembled WGS sequence"/>
</dbReference>